<keyword evidence="2" id="KW-1185">Reference proteome</keyword>
<accession>A0ABR2F8N3</accession>
<dbReference type="Proteomes" id="UP001472677">
    <property type="component" value="Unassembled WGS sequence"/>
</dbReference>
<evidence type="ECO:0000313" key="2">
    <source>
        <dbReference type="Proteomes" id="UP001472677"/>
    </source>
</evidence>
<comment type="caution">
    <text evidence="1">The sequence shown here is derived from an EMBL/GenBank/DDBJ whole genome shotgun (WGS) entry which is preliminary data.</text>
</comment>
<protein>
    <submittedName>
        <fullName evidence="1">Uncharacterized protein</fullName>
    </submittedName>
</protein>
<dbReference type="EMBL" id="JBBPBM010000007">
    <property type="protein sequence ID" value="KAK8574685.1"/>
    <property type="molecule type" value="Genomic_DNA"/>
</dbReference>
<proteinExistence type="predicted"/>
<gene>
    <name evidence="1" type="ORF">V6N12_062374</name>
</gene>
<sequence length="246" mass="27437">MRKRGISRLVRVFNGEARVAVIITITSDDVIPPLPLGRQYGLVGLLAAVQLLGSQEWLLGFSGQWSSLGHLPFVAWARSGHDVPSSSEVGRLCGGGLGVEEGSKRWKLKAKETDEGIVEFLCLFHELKLSGFNLLQLAPQLENVDWQSLFRTSRWWSRCSAQSCWAWLSSGRCRGFCLLRCWWGWHDHLDRCGICNLHLPHVFFSCPARLLDSILVSWAGRYNSSSAESIDDAGKCEDTFVILAGC</sequence>
<organism evidence="1 2">
    <name type="scientific">Hibiscus sabdariffa</name>
    <name type="common">roselle</name>
    <dbReference type="NCBI Taxonomy" id="183260"/>
    <lineage>
        <taxon>Eukaryota</taxon>
        <taxon>Viridiplantae</taxon>
        <taxon>Streptophyta</taxon>
        <taxon>Embryophyta</taxon>
        <taxon>Tracheophyta</taxon>
        <taxon>Spermatophyta</taxon>
        <taxon>Magnoliopsida</taxon>
        <taxon>eudicotyledons</taxon>
        <taxon>Gunneridae</taxon>
        <taxon>Pentapetalae</taxon>
        <taxon>rosids</taxon>
        <taxon>malvids</taxon>
        <taxon>Malvales</taxon>
        <taxon>Malvaceae</taxon>
        <taxon>Malvoideae</taxon>
        <taxon>Hibiscus</taxon>
    </lineage>
</organism>
<name>A0ABR2F8N3_9ROSI</name>
<reference evidence="1 2" key="1">
    <citation type="journal article" date="2024" name="G3 (Bethesda)">
        <title>Genome assembly of Hibiscus sabdariffa L. provides insights into metabolisms of medicinal natural products.</title>
        <authorList>
            <person name="Kim T."/>
        </authorList>
    </citation>
    <scope>NUCLEOTIDE SEQUENCE [LARGE SCALE GENOMIC DNA]</scope>
    <source>
        <strain evidence="1">TK-2024</strain>
        <tissue evidence="1">Old leaves</tissue>
    </source>
</reference>
<evidence type="ECO:0000313" key="1">
    <source>
        <dbReference type="EMBL" id="KAK8574685.1"/>
    </source>
</evidence>